<dbReference type="RefSeq" id="WP_373972359.1">
    <property type="nucleotide sequence ID" value="NZ_JBHDLJ010000008.1"/>
</dbReference>
<keyword evidence="1" id="KW-0472">Membrane</keyword>
<proteinExistence type="predicted"/>
<evidence type="ECO:0000256" key="1">
    <source>
        <dbReference type="SAM" id="Phobius"/>
    </source>
</evidence>
<feature type="transmembrane region" description="Helical" evidence="1">
    <location>
        <begin position="34"/>
        <end position="56"/>
    </location>
</feature>
<dbReference type="PANTHER" id="PTHR38441">
    <property type="entry name" value="INTEGRAL MEMBRANE PROTEIN-RELATED"/>
    <property type="match status" value="1"/>
</dbReference>
<dbReference type="Proteomes" id="UP001575652">
    <property type="component" value="Unassembled WGS sequence"/>
</dbReference>
<dbReference type="EMBL" id="JBHDLJ010000008">
    <property type="protein sequence ID" value="MFB0835188.1"/>
    <property type="molecule type" value="Genomic_DNA"/>
</dbReference>
<feature type="transmembrane region" description="Helical" evidence="1">
    <location>
        <begin position="68"/>
        <end position="90"/>
    </location>
</feature>
<reference evidence="2 3" key="1">
    <citation type="submission" date="2024-09" db="EMBL/GenBank/DDBJ databases">
        <authorList>
            <person name="Salinas-Garcia M.A."/>
            <person name="Prieme A."/>
        </authorList>
    </citation>
    <scope>NUCLEOTIDE SEQUENCE [LARGE SCALE GENOMIC DNA]</scope>
    <source>
        <strain evidence="2 3">DSM 21081</strain>
    </source>
</reference>
<name>A0ABV4UNH5_9MICC</name>
<evidence type="ECO:0000313" key="3">
    <source>
        <dbReference type="Proteomes" id="UP001575652"/>
    </source>
</evidence>
<dbReference type="Pfam" id="PF04341">
    <property type="entry name" value="DUF485"/>
    <property type="match status" value="1"/>
</dbReference>
<sequence length="119" mass="13461">MATTPSPDPSPIEDFTEVQNSPEFKELKRTHRSFVFPMTVFFLLWYFAYVLAAAYLPEFMSIKVMGNINVGLVLGLLQFVSTFVITALYVSFANRKLDPKATAIRHEIEGHPTTQEASQ</sequence>
<keyword evidence="1" id="KW-0812">Transmembrane</keyword>
<keyword evidence="1" id="KW-1133">Transmembrane helix</keyword>
<organism evidence="2 3">
    <name type="scientific">Arthrobacter halodurans</name>
    <dbReference type="NCBI Taxonomy" id="516699"/>
    <lineage>
        <taxon>Bacteria</taxon>
        <taxon>Bacillati</taxon>
        <taxon>Actinomycetota</taxon>
        <taxon>Actinomycetes</taxon>
        <taxon>Micrococcales</taxon>
        <taxon>Micrococcaceae</taxon>
        <taxon>Arthrobacter</taxon>
    </lineage>
</organism>
<accession>A0ABV4UNH5</accession>
<protein>
    <submittedName>
        <fullName evidence="2">DUF485 domain-containing protein</fullName>
    </submittedName>
</protein>
<comment type="caution">
    <text evidence="2">The sequence shown here is derived from an EMBL/GenBank/DDBJ whole genome shotgun (WGS) entry which is preliminary data.</text>
</comment>
<gene>
    <name evidence="2" type="ORF">ACETWP_11355</name>
</gene>
<dbReference type="InterPro" id="IPR007436">
    <property type="entry name" value="DUF485"/>
</dbReference>
<keyword evidence="3" id="KW-1185">Reference proteome</keyword>
<dbReference type="PANTHER" id="PTHR38441:SF1">
    <property type="entry name" value="MEMBRANE PROTEIN"/>
    <property type="match status" value="1"/>
</dbReference>
<evidence type="ECO:0000313" key="2">
    <source>
        <dbReference type="EMBL" id="MFB0835188.1"/>
    </source>
</evidence>